<dbReference type="InterPro" id="IPR021733">
    <property type="entry name" value="DUF3304"/>
</dbReference>
<dbReference type="Proteomes" id="UP001162889">
    <property type="component" value="Unassembled WGS sequence"/>
</dbReference>
<reference evidence="1" key="1">
    <citation type="submission" date="2021-07" db="EMBL/GenBank/DDBJ databases">
        <title>Characterization of violacein-producing bacteria and related species.</title>
        <authorList>
            <person name="Wilson H.S."/>
            <person name="De Leon M.E."/>
        </authorList>
    </citation>
    <scope>NUCLEOTIDE SEQUENCE</scope>
    <source>
        <strain evidence="1">HSC-15S17</strain>
    </source>
</reference>
<evidence type="ECO:0000313" key="1">
    <source>
        <dbReference type="EMBL" id="MBV6325238.1"/>
    </source>
</evidence>
<keyword evidence="4" id="KW-1185">Reference proteome</keyword>
<dbReference type="EMBL" id="JAHTGR010000027">
    <property type="protein sequence ID" value="MBV6325238.1"/>
    <property type="molecule type" value="Genomic_DNA"/>
</dbReference>
<dbReference type="Pfam" id="PF11745">
    <property type="entry name" value="DUF3304"/>
    <property type="match status" value="1"/>
</dbReference>
<dbReference type="EMBL" id="JALJZU010000019">
    <property type="protein sequence ID" value="MCP2012452.1"/>
    <property type="molecule type" value="Genomic_DNA"/>
</dbReference>
<organism evidence="1 3">
    <name type="scientific">Duganella violaceipulchra</name>
    <dbReference type="NCBI Taxonomy" id="2849652"/>
    <lineage>
        <taxon>Bacteria</taxon>
        <taxon>Pseudomonadati</taxon>
        <taxon>Pseudomonadota</taxon>
        <taxon>Betaproteobacteria</taxon>
        <taxon>Burkholderiales</taxon>
        <taxon>Oxalobacteraceae</taxon>
        <taxon>Telluria group</taxon>
        <taxon>Duganella</taxon>
    </lineage>
</organism>
<sequence>MKKYVLRSLLVLVTGVMLYVGYSEYRSSREDEFVPTDIVGVQHLGHNFNITDFYVNKYSGTNVGREGGGGGSVCCVIIPVRWRPGLIVEVRWKVADWSNENRTEIAAGNFKSVTTKGPYIARVPVEKYETPGNLYVHFFPRGRVRVRSVSMNLKHLVELVRV</sequence>
<name>A0AA41HK01_9BURK</name>
<gene>
    <name evidence="1" type="ORF">KVP70_30410</name>
    <name evidence="2" type="ORF">L1274_006216</name>
</gene>
<reference evidence="2" key="2">
    <citation type="submission" date="2022-03" db="EMBL/GenBank/DDBJ databases">
        <title>Genome Encyclopedia of Bacteria and Archaea VI: Functional Genomics of Type Strains.</title>
        <authorList>
            <person name="Whitman W."/>
        </authorList>
    </citation>
    <scope>NUCLEOTIDE SEQUENCE</scope>
    <source>
        <strain evidence="2">HSC-15S17</strain>
    </source>
</reference>
<accession>A0AA41HK01</accession>
<dbReference type="Proteomes" id="UP001155901">
    <property type="component" value="Unassembled WGS sequence"/>
</dbReference>
<proteinExistence type="predicted"/>
<evidence type="ECO:0000313" key="3">
    <source>
        <dbReference type="Proteomes" id="UP001155901"/>
    </source>
</evidence>
<evidence type="ECO:0000313" key="4">
    <source>
        <dbReference type="Proteomes" id="UP001162889"/>
    </source>
</evidence>
<dbReference type="AlphaFoldDB" id="A0AA41HK01"/>
<comment type="caution">
    <text evidence="1">The sequence shown here is derived from an EMBL/GenBank/DDBJ whole genome shotgun (WGS) entry which is preliminary data.</text>
</comment>
<protein>
    <submittedName>
        <fullName evidence="1">DUF3304 domain-containing protein</fullName>
    </submittedName>
</protein>
<evidence type="ECO:0000313" key="2">
    <source>
        <dbReference type="EMBL" id="MCP2012452.1"/>
    </source>
</evidence>